<protein>
    <submittedName>
        <fullName evidence="2">Uncharacterized protein</fullName>
    </submittedName>
</protein>
<comment type="caution">
    <text evidence="2">The sequence shown here is derived from an EMBL/GenBank/DDBJ whole genome shotgun (WGS) entry which is preliminary data.</text>
</comment>
<feature type="compositionally biased region" description="Basic residues" evidence="1">
    <location>
        <begin position="16"/>
        <end position="29"/>
    </location>
</feature>
<name>A0A1G2DE71_9BACT</name>
<dbReference type="AlphaFoldDB" id="A0A1G2DE71"/>
<evidence type="ECO:0000256" key="1">
    <source>
        <dbReference type="SAM" id="MobiDB-lite"/>
    </source>
</evidence>
<organism evidence="2 3">
    <name type="scientific">Candidatus Lloydbacteria bacterium RIFCSPHIGHO2_02_FULL_54_17</name>
    <dbReference type="NCBI Taxonomy" id="1798664"/>
    <lineage>
        <taxon>Bacteria</taxon>
        <taxon>Candidatus Lloydiibacteriota</taxon>
    </lineage>
</organism>
<evidence type="ECO:0000313" key="3">
    <source>
        <dbReference type="Proteomes" id="UP000178636"/>
    </source>
</evidence>
<dbReference type="EMBL" id="MHLO01000029">
    <property type="protein sequence ID" value="OGZ11752.1"/>
    <property type="molecule type" value="Genomic_DNA"/>
</dbReference>
<feature type="region of interest" description="Disordered" evidence="1">
    <location>
        <begin position="1"/>
        <end position="43"/>
    </location>
</feature>
<dbReference type="Proteomes" id="UP000178636">
    <property type="component" value="Unassembled WGS sequence"/>
</dbReference>
<sequence>MGSAKQRKAAKENIKKAQRAWKGMSHRAHALAQPEGRARKKPGLGGRGLFYHIEVRPKSEFVSFRNQDVGGKGGLERLAGRRRSGSWDTVSWLVGKNLAHVERNGQLTIDDPKARTMLKQIHGNIFHKKGDIFRTHPRNVPEKDKPTLAMRRAERENIKKAQAAWRKKKG</sequence>
<reference evidence="2 3" key="1">
    <citation type="journal article" date="2016" name="Nat. Commun.">
        <title>Thousands of microbial genomes shed light on interconnected biogeochemical processes in an aquifer system.</title>
        <authorList>
            <person name="Anantharaman K."/>
            <person name="Brown C.T."/>
            <person name="Hug L.A."/>
            <person name="Sharon I."/>
            <person name="Castelle C.J."/>
            <person name="Probst A.J."/>
            <person name="Thomas B.C."/>
            <person name="Singh A."/>
            <person name="Wilkins M.J."/>
            <person name="Karaoz U."/>
            <person name="Brodie E.L."/>
            <person name="Williams K.H."/>
            <person name="Hubbard S.S."/>
            <person name="Banfield J.F."/>
        </authorList>
    </citation>
    <scope>NUCLEOTIDE SEQUENCE [LARGE SCALE GENOMIC DNA]</scope>
</reference>
<dbReference type="STRING" id="1798664.A3C93_02340"/>
<gene>
    <name evidence="2" type="ORF">A3C93_02340</name>
</gene>
<accession>A0A1G2DE71</accession>
<evidence type="ECO:0000313" key="2">
    <source>
        <dbReference type="EMBL" id="OGZ11752.1"/>
    </source>
</evidence>
<proteinExistence type="predicted"/>